<dbReference type="AlphaFoldDB" id="A0A515HKC7"/>
<accession>A0A515HKC7</accession>
<name>A0A515HKC7_9ZZZZ</name>
<sequence>MAKTRNSDDPRKPTRKAGRHLRVPVLPDEEAEIKRLAASVGLPVAAYLRNVGLGYQVPGILDNKRVEELARINGDLGRLGGLLKLWLTDDVRTLQFGEATILALLSRIESTQDRMHEVMQEVVTPRVKR</sequence>
<dbReference type="EMBL" id="MH392246">
    <property type="protein sequence ID" value="QDL89884.1"/>
    <property type="molecule type" value="Genomic_DNA"/>
</dbReference>
<feature type="compositionally biased region" description="Basic and acidic residues" evidence="1">
    <location>
        <begin position="1"/>
        <end position="12"/>
    </location>
</feature>
<feature type="region of interest" description="Disordered" evidence="1">
    <location>
        <begin position="1"/>
        <end position="20"/>
    </location>
</feature>
<gene>
    <name evidence="2" type="primary">traJ</name>
    <name evidence="2" type="ORF">pTT60_00019</name>
</gene>
<dbReference type="InterPro" id="IPR053842">
    <property type="entry name" value="NikA-like"/>
</dbReference>
<keyword evidence="2" id="KW-0614">Plasmid</keyword>
<dbReference type="NCBIfam" id="NF010451">
    <property type="entry name" value="PRK13877.1"/>
    <property type="match status" value="1"/>
</dbReference>
<protein>
    <submittedName>
        <fullName evidence="2">Relaxosome protein</fullName>
    </submittedName>
</protein>
<reference evidence="2" key="1">
    <citation type="submission" date="2018-05" db="EMBL/GenBank/DDBJ databases">
        <title>Plant species dependent abundance and diversity of IncP-1 plasmids in the rhizosphere - sequence analysis provides new insights into the role as efficient and dynamic means for rapid bacterial adaptation.</title>
        <authorList>
            <person name="Nour E."/>
            <person name="Shintani M."/>
            <person name="Elsayed T."/>
            <person name="Blau K."/>
            <person name="Jechalke S."/>
            <person name="Sproeer C."/>
            <person name="Bunk B."/>
            <person name="Overmann J."/>
            <person name="Smalla K."/>
        </authorList>
    </citation>
    <scope>NUCLEOTIDE SEQUENCE</scope>
    <source>
        <plasmid evidence="2">pTT60</plasmid>
    </source>
</reference>
<dbReference type="Pfam" id="PF21983">
    <property type="entry name" value="NikA-like"/>
    <property type="match status" value="1"/>
</dbReference>
<geneLocation type="plasmid" evidence="2">
    <name>pTT60</name>
</geneLocation>
<evidence type="ECO:0000313" key="2">
    <source>
        <dbReference type="EMBL" id="QDL89884.1"/>
    </source>
</evidence>
<proteinExistence type="predicted"/>
<organism evidence="2">
    <name type="scientific">Sym plasmid</name>
    <dbReference type="NCBI Taxonomy" id="28430"/>
    <lineage>
        <taxon>other sequences</taxon>
        <taxon>plasmids</taxon>
    </lineage>
</organism>
<evidence type="ECO:0000256" key="1">
    <source>
        <dbReference type="SAM" id="MobiDB-lite"/>
    </source>
</evidence>